<dbReference type="EMBL" id="JACIJR010000003">
    <property type="protein sequence ID" value="MBB5729039.1"/>
    <property type="molecule type" value="Genomic_DNA"/>
</dbReference>
<keyword evidence="3" id="KW-1185">Reference proteome</keyword>
<feature type="chain" id="PRO_5030595084" description="DUF4437 domain-containing protein" evidence="1">
    <location>
        <begin position="27"/>
        <end position="175"/>
    </location>
</feature>
<dbReference type="OrthoDB" id="291085at2"/>
<evidence type="ECO:0000256" key="1">
    <source>
        <dbReference type="SAM" id="SignalP"/>
    </source>
</evidence>
<reference evidence="2 3" key="1">
    <citation type="submission" date="2020-08" db="EMBL/GenBank/DDBJ databases">
        <title>Genomic Encyclopedia of Type Strains, Phase IV (KMG-IV): sequencing the most valuable type-strain genomes for metagenomic binning, comparative biology and taxonomic classification.</title>
        <authorList>
            <person name="Goeker M."/>
        </authorList>
    </citation>
    <scope>NUCLEOTIDE SEQUENCE [LARGE SCALE GENOMIC DNA]</scope>
    <source>
        <strain evidence="2 3">DSM 103336</strain>
    </source>
</reference>
<dbReference type="InterPro" id="IPR014710">
    <property type="entry name" value="RmlC-like_jellyroll"/>
</dbReference>
<dbReference type="AlphaFoldDB" id="A0A7W9BSC8"/>
<sequence>MRSIVRGLTVSIVPAVALMALTPANSDTSRASAAPQAQLPSTTLPVTPNGMIVAPAETLVRFRPLIASSPNGPNILELEGDSRRGPSVTLFRYTNGYTGSRTLHTHSHTYRSILIEGQMKHWDASGNEATAPVLDPGSYWRQPRGQLHADHCLSHRCVALVTFEGAIDADFPGPH</sequence>
<dbReference type="Proteomes" id="UP000546701">
    <property type="component" value="Unassembled WGS sequence"/>
</dbReference>
<dbReference type="InterPro" id="IPR028013">
    <property type="entry name" value="DUF4437"/>
</dbReference>
<evidence type="ECO:0000313" key="2">
    <source>
        <dbReference type="EMBL" id="MBB5729039.1"/>
    </source>
</evidence>
<evidence type="ECO:0008006" key="4">
    <source>
        <dbReference type="Google" id="ProtNLM"/>
    </source>
</evidence>
<organism evidence="2 3">
    <name type="scientific">Sphingomonas prati</name>
    <dbReference type="NCBI Taxonomy" id="1843237"/>
    <lineage>
        <taxon>Bacteria</taxon>
        <taxon>Pseudomonadati</taxon>
        <taxon>Pseudomonadota</taxon>
        <taxon>Alphaproteobacteria</taxon>
        <taxon>Sphingomonadales</taxon>
        <taxon>Sphingomonadaceae</taxon>
        <taxon>Sphingomonas</taxon>
    </lineage>
</organism>
<evidence type="ECO:0000313" key="3">
    <source>
        <dbReference type="Proteomes" id="UP000546701"/>
    </source>
</evidence>
<dbReference type="Pfam" id="PF14499">
    <property type="entry name" value="DUF4437"/>
    <property type="match status" value="1"/>
</dbReference>
<protein>
    <recommendedName>
        <fullName evidence="4">DUF4437 domain-containing protein</fullName>
    </recommendedName>
</protein>
<dbReference type="InterPro" id="IPR011051">
    <property type="entry name" value="RmlC_Cupin_sf"/>
</dbReference>
<keyword evidence="1" id="KW-0732">Signal</keyword>
<feature type="signal peptide" evidence="1">
    <location>
        <begin position="1"/>
        <end position="26"/>
    </location>
</feature>
<dbReference type="SUPFAM" id="SSF51182">
    <property type="entry name" value="RmlC-like cupins"/>
    <property type="match status" value="1"/>
</dbReference>
<proteinExistence type="predicted"/>
<name>A0A7W9BSC8_9SPHN</name>
<gene>
    <name evidence="2" type="ORF">FHS99_001517</name>
</gene>
<dbReference type="RefSeq" id="WP_157176792.1">
    <property type="nucleotide sequence ID" value="NZ_BMJP01000002.1"/>
</dbReference>
<dbReference type="Gene3D" id="2.60.120.10">
    <property type="entry name" value="Jelly Rolls"/>
    <property type="match status" value="1"/>
</dbReference>
<comment type="caution">
    <text evidence="2">The sequence shown here is derived from an EMBL/GenBank/DDBJ whole genome shotgun (WGS) entry which is preliminary data.</text>
</comment>
<accession>A0A7W9BSC8</accession>